<sequence length="377" mass="40098">MDVSKNERGRAGQSSGGWCGEGSGAGRLAAWLFAPLLAFGLAACTGEPATEPVAHVVEVPGGVVEVPGDEVEVPSTEAPTTVAPFAGQAAAEDAAEHGAEPSTGDLDRSIVEAPIVEAPPTPAVEPDPAVRYERLATVGASASGGFGLRSEVGRDVALADLIRAAAPDSFGEVRDLADAMFFLMPDQNLDEALAELRDYEPDVIVGADLLFWFGYGGKSMELRLPHVRQALARLDTLLEESDAILLLGDFPDVRDATPLMMPKRYEPDDETLAALNAEVRGWIEARPRAHLVPLAAFLDDLKAGRSIELRGETVDTSDATVWLQGDRLHPTLAGTAALALMTLQTLERTAPLEGTVRWDPIAVADRVRRKPERASDE</sequence>
<proteinExistence type="predicted"/>
<organism evidence="2 3">
    <name type="scientific">Rohdeia mirabilis</name>
    <dbReference type="NCBI Taxonomy" id="2528008"/>
    <lineage>
        <taxon>Bacteria</taxon>
        <taxon>Pseudomonadati</taxon>
        <taxon>Planctomycetota</taxon>
        <taxon>Planctomycetia</taxon>
        <taxon>Planctomycetia incertae sedis</taxon>
        <taxon>Rohdeia</taxon>
    </lineage>
</organism>
<dbReference type="OrthoDB" id="287974at2"/>
<dbReference type="Proteomes" id="UP000319342">
    <property type="component" value="Chromosome"/>
</dbReference>
<evidence type="ECO:0000313" key="2">
    <source>
        <dbReference type="EMBL" id="QDU86338.1"/>
    </source>
</evidence>
<protein>
    <submittedName>
        <fullName evidence="2">Uncharacterized protein</fullName>
    </submittedName>
</protein>
<accession>A0A518D4D7</accession>
<dbReference type="AlphaFoldDB" id="A0A518D4D7"/>
<keyword evidence="3" id="KW-1185">Reference proteome</keyword>
<evidence type="ECO:0000313" key="3">
    <source>
        <dbReference type="Proteomes" id="UP000319342"/>
    </source>
</evidence>
<dbReference type="SUPFAM" id="SSF52266">
    <property type="entry name" value="SGNH hydrolase"/>
    <property type="match status" value="1"/>
</dbReference>
<feature type="compositionally biased region" description="Basic and acidic residues" evidence="1">
    <location>
        <begin position="1"/>
        <end position="10"/>
    </location>
</feature>
<name>A0A518D4D7_9BACT</name>
<dbReference type="EMBL" id="CP036290">
    <property type="protein sequence ID" value="QDU86338.1"/>
    <property type="molecule type" value="Genomic_DNA"/>
</dbReference>
<evidence type="ECO:0000256" key="1">
    <source>
        <dbReference type="SAM" id="MobiDB-lite"/>
    </source>
</evidence>
<gene>
    <name evidence="2" type="ORF">Pla163_34890</name>
</gene>
<dbReference type="RefSeq" id="WP_145191376.1">
    <property type="nucleotide sequence ID" value="NZ_CP036290.1"/>
</dbReference>
<feature type="region of interest" description="Disordered" evidence="1">
    <location>
        <begin position="1"/>
        <end position="20"/>
    </location>
</feature>
<reference evidence="2 3" key="1">
    <citation type="submission" date="2019-02" db="EMBL/GenBank/DDBJ databases">
        <title>Deep-cultivation of Planctomycetes and their phenomic and genomic characterization uncovers novel biology.</title>
        <authorList>
            <person name="Wiegand S."/>
            <person name="Jogler M."/>
            <person name="Boedeker C."/>
            <person name="Pinto D."/>
            <person name="Vollmers J."/>
            <person name="Rivas-Marin E."/>
            <person name="Kohn T."/>
            <person name="Peeters S.H."/>
            <person name="Heuer A."/>
            <person name="Rast P."/>
            <person name="Oberbeckmann S."/>
            <person name="Bunk B."/>
            <person name="Jeske O."/>
            <person name="Meyerdierks A."/>
            <person name="Storesund J.E."/>
            <person name="Kallscheuer N."/>
            <person name="Luecker S."/>
            <person name="Lage O.M."/>
            <person name="Pohl T."/>
            <person name="Merkel B.J."/>
            <person name="Hornburger P."/>
            <person name="Mueller R.-W."/>
            <person name="Bruemmer F."/>
            <person name="Labrenz M."/>
            <person name="Spormann A.M."/>
            <person name="Op den Camp H."/>
            <person name="Overmann J."/>
            <person name="Amann R."/>
            <person name="Jetten M.S.M."/>
            <person name="Mascher T."/>
            <person name="Medema M.H."/>
            <person name="Devos D.P."/>
            <person name="Kaster A.-K."/>
            <person name="Ovreas L."/>
            <person name="Rohde M."/>
            <person name="Galperin M.Y."/>
            <person name="Jogler C."/>
        </authorList>
    </citation>
    <scope>NUCLEOTIDE SEQUENCE [LARGE SCALE GENOMIC DNA]</scope>
    <source>
        <strain evidence="2 3">Pla163</strain>
    </source>
</reference>